<name>A0ABQ1C8A5_9MYCO</name>
<feature type="domain" description="Low molecular weight antigen MTB12-like C-terminal" evidence="4">
    <location>
        <begin position="67"/>
        <end position="178"/>
    </location>
</feature>
<protein>
    <recommendedName>
        <fullName evidence="4">Low molecular weight antigen MTB12-like C-terminal domain-containing protein</fullName>
    </recommendedName>
</protein>
<comment type="caution">
    <text evidence="5">The sequence shown here is derived from an EMBL/GenBank/DDBJ whole genome shotgun (WGS) entry which is preliminary data.</text>
</comment>
<comment type="similarity">
    <text evidence="2">Belongs to the MTB12 family.</text>
</comment>
<keyword evidence="1 3" id="KW-0732">Signal</keyword>
<dbReference type="InterPro" id="IPR058644">
    <property type="entry name" value="Mtb12-like_C"/>
</dbReference>
<accession>A0ABQ1C8A5</accession>
<evidence type="ECO:0000256" key="1">
    <source>
        <dbReference type="ARBA" id="ARBA00022729"/>
    </source>
</evidence>
<reference evidence="5 6" key="1">
    <citation type="journal article" date="2019" name="Emerg. Microbes Infect.">
        <title>Comprehensive subspecies identification of 175 nontuberculous mycobacteria species based on 7547 genomic profiles.</title>
        <authorList>
            <person name="Matsumoto Y."/>
            <person name="Kinjo T."/>
            <person name="Motooka D."/>
            <person name="Nabeya D."/>
            <person name="Jung N."/>
            <person name="Uechi K."/>
            <person name="Horii T."/>
            <person name="Iida T."/>
            <person name="Fujita J."/>
            <person name="Nakamura S."/>
        </authorList>
    </citation>
    <scope>NUCLEOTIDE SEQUENCE [LARGE SCALE GENOMIC DNA]</scope>
    <source>
        <strain evidence="5 6">JCM 18565</strain>
    </source>
</reference>
<gene>
    <name evidence="5" type="ORF">MPRG_35290</name>
</gene>
<sequence length="181" mass="18217">MPEFGGTVKSMKSIAVSAAALAVVGGGAAGLASSAPGIAPSNLSQVQLASTGAPLPQDPQPASTLNLPTSDQLTGILNNLSNPGVSYRTKDGLVEGGIGSGEGHEMDHELRVAYRNGQLPLSFVVSNIQQNGPATVMSDVAVSGSKLPAPVTKPLMFVNQNGNWVLSSPSATMLVQAVAGN</sequence>
<feature type="chain" id="PRO_5046535891" description="Low molecular weight antigen MTB12-like C-terminal domain-containing protein" evidence="3">
    <location>
        <begin position="29"/>
        <end position="181"/>
    </location>
</feature>
<feature type="signal peptide" evidence="3">
    <location>
        <begin position="1"/>
        <end position="28"/>
    </location>
</feature>
<keyword evidence="6" id="KW-1185">Reference proteome</keyword>
<evidence type="ECO:0000256" key="2">
    <source>
        <dbReference type="ARBA" id="ARBA00093774"/>
    </source>
</evidence>
<dbReference type="Pfam" id="PF26580">
    <property type="entry name" value="Mtb12_C"/>
    <property type="match status" value="1"/>
</dbReference>
<evidence type="ECO:0000259" key="4">
    <source>
        <dbReference type="Pfam" id="PF26580"/>
    </source>
</evidence>
<dbReference type="Proteomes" id="UP000465240">
    <property type="component" value="Unassembled WGS sequence"/>
</dbReference>
<evidence type="ECO:0000313" key="6">
    <source>
        <dbReference type="Proteomes" id="UP000465240"/>
    </source>
</evidence>
<dbReference type="EMBL" id="BLKX01000001">
    <property type="protein sequence ID" value="GFG80253.1"/>
    <property type="molecule type" value="Genomic_DNA"/>
</dbReference>
<evidence type="ECO:0000256" key="3">
    <source>
        <dbReference type="SAM" id="SignalP"/>
    </source>
</evidence>
<organism evidence="5 6">
    <name type="scientific">Mycobacterium paragordonae</name>
    <dbReference type="NCBI Taxonomy" id="1389713"/>
    <lineage>
        <taxon>Bacteria</taxon>
        <taxon>Bacillati</taxon>
        <taxon>Actinomycetota</taxon>
        <taxon>Actinomycetes</taxon>
        <taxon>Mycobacteriales</taxon>
        <taxon>Mycobacteriaceae</taxon>
        <taxon>Mycobacterium</taxon>
    </lineage>
</organism>
<evidence type="ECO:0000313" key="5">
    <source>
        <dbReference type="EMBL" id="GFG80253.1"/>
    </source>
</evidence>
<proteinExistence type="inferred from homology"/>